<dbReference type="EC" id="7.6.2.9" evidence="5"/>
<dbReference type="GO" id="GO:0016887">
    <property type="term" value="F:ATP hydrolysis activity"/>
    <property type="evidence" value="ECO:0007669"/>
    <property type="project" value="InterPro"/>
</dbReference>
<name>A0A0M2PZQ8_PROHO</name>
<dbReference type="EMBL" id="AJTX02000002">
    <property type="protein sequence ID" value="KKJ01650.1"/>
    <property type="molecule type" value="Genomic_DNA"/>
</dbReference>
<dbReference type="STRING" id="317619.GCA_000332315_03553"/>
<evidence type="ECO:0000313" key="7">
    <source>
        <dbReference type="EMBL" id="KKJ01650.1"/>
    </source>
</evidence>
<dbReference type="SUPFAM" id="SSF50331">
    <property type="entry name" value="MOP-like"/>
    <property type="match status" value="1"/>
</dbReference>
<dbReference type="SMART" id="SM00382">
    <property type="entry name" value="AAA"/>
    <property type="match status" value="1"/>
</dbReference>
<dbReference type="InterPro" id="IPR013611">
    <property type="entry name" value="Transp-assoc_OB_typ2"/>
</dbReference>
<comment type="caution">
    <text evidence="7">The sequence shown here is derived from an EMBL/GenBank/DDBJ whole genome shotgun (WGS) entry which is preliminary data.</text>
</comment>
<evidence type="ECO:0000259" key="6">
    <source>
        <dbReference type="PROSITE" id="PS50893"/>
    </source>
</evidence>
<evidence type="ECO:0000256" key="5">
    <source>
        <dbReference type="ARBA" id="ARBA00066388"/>
    </source>
</evidence>
<dbReference type="InterPro" id="IPR027417">
    <property type="entry name" value="P-loop_NTPase"/>
</dbReference>
<keyword evidence="4" id="KW-0067">ATP-binding</keyword>
<dbReference type="InterPro" id="IPR050093">
    <property type="entry name" value="ABC_SmlMolc_Importer"/>
</dbReference>
<dbReference type="SUPFAM" id="SSF52540">
    <property type="entry name" value="P-loop containing nucleoside triphosphate hydrolases"/>
    <property type="match status" value="1"/>
</dbReference>
<organism evidence="7 8">
    <name type="scientific">Prochlorothrix hollandica PCC 9006 = CALU 1027</name>
    <dbReference type="NCBI Taxonomy" id="317619"/>
    <lineage>
        <taxon>Bacteria</taxon>
        <taxon>Bacillati</taxon>
        <taxon>Cyanobacteriota</taxon>
        <taxon>Cyanophyceae</taxon>
        <taxon>Prochlorotrichales</taxon>
        <taxon>Prochlorotrichaceae</taxon>
        <taxon>Prochlorothrix</taxon>
    </lineage>
</organism>
<dbReference type="eggNOG" id="COG3842">
    <property type="taxonomic scope" value="Bacteria"/>
</dbReference>
<evidence type="ECO:0000313" key="8">
    <source>
        <dbReference type="Proteomes" id="UP000034681"/>
    </source>
</evidence>
<dbReference type="GO" id="GO:0015418">
    <property type="term" value="F:ABC-type quaternary ammonium compound transporting activity"/>
    <property type="evidence" value="ECO:0007669"/>
    <property type="project" value="UniProtKB-EC"/>
</dbReference>
<evidence type="ECO:0000256" key="1">
    <source>
        <dbReference type="ARBA" id="ARBA00004417"/>
    </source>
</evidence>
<gene>
    <name evidence="7" type="ORF">PROH_01885</name>
</gene>
<dbReference type="InterPro" id="IPR003593">
    <property type="entry name" value="AAA+_ATPase"/>
</dbReference>
<keyword evidence="2" id="KW-0813">Transport</keyword>
<evidence type="ECO:0000256" key="3">
    <source>
        <dbReference type="ARBA" id="ARBA00022741"/>
    </source>
</evidence>
<dbReference type="PANTHER" id="PTHR42781:SF4">
    <property type="entry name" value="SPERMIDINE_PUTRESCINE IMPORT ATP-BINDING PROTEIN POTA"/>
    <property type="match status" value="1"/>
</dbReference>
<protein>
    <recommendedName>
        <fullName evidence="5">ABC-type quaternary amine transporter</fullName>
        <ecNumber evidence="5">7.6.2.9</ecNumber>
    </recommendedName>
</protein>
<dbReference type="InterPro" id="IPR003439">
    <property type="entry name" value="ABC_transporter-like_ATP-bd"/>
</dbReference>
<dbReference type="PANTHER" id="PTHR42781">
    <property type="entry name" value="SPERMIDINE/PUTRESCINE IMPORT ATP-BINDING PROTEIN POTA"/>
    <property type="match status" value="1"/>
</dbReference>
<dbReference type="PROSITE" id="PS50893">
    <property type="entry name" value="ABC_TRANSPORTER_2"/>
    <property type="match status" value="1"/>
</dbReference>
<keyword evidence="3" id="KW-0547">Nucleotide-binding</keyword>
<dbReference type="Pfam" id="PF00005">
    <property type="entry name" value="ABC_tran"/>
    <property type="match status" value="1"/>
</dbReference>
<dbReference type="GO" id="GO:0005524">
    <property type="term" value="F:ATP binding"/>
    <property type="evidence" value="ECO:0007669"/>
    <property type="project" value="UniProtKB-KW"/>
</dbReference>
<dbReference type="InterPro" id="IPR008995">
    <property type="entry name" value="Mo/tungstate-bd_C_term_dom"/>
</dbReference>
<dbReference type="FunFam" id="3.40.50.300:FF:000425">
    <property type="entry name" value="Probable ABC transporter, ATP-binding subunit"/>
    <property type="match status" value="1"/>
</dbReference>
<sequence length="370" mass="41020">MLSLHGVVKDFPGAILPAVDNVHINLYPGELLGLLGPSGCGKTTLLRLIAGFEQPQAGRIFLADREIACPNCNLPPERRGVGMVFQDYALFPHLTVAQNIAFGLKQQKGWRRSGLQQRVLEVMTLASLEGLHKRYPHELSGGQQQRVALARALAPNPSLILLDEPLSNLDVQVRLRLRQELRTILKKAGTSAVLVTHDQEEALSVCDRVAVMRQGRVEQIATPQDLYDQPATRFVAEFVTQANFIPAQRLLQSWKTEFGTIYLAEPGVDLEDGVDLMLRQEDLRLELDPQGIAVVRDRQFLGREQRYSLVTESGLELVARVALSQTLEVGDRVAVTFDPQVVKVFRRNNQPLAVVADRSPRSPLPVLAAS</sequence>
<dbReference type="InterPro" id="IPR017871">
    <property type="entry name" value="ABC_transporter-like_CS"/>
</dbReference>
<dbReference type="GO" id="GO:0043190">
    <property type="term" value="C:ATP-binding cassette (ABC) transporter complex"/>
    <property type="evidence" value="ECO:0007669"/>
    <property type="project" value="InterPro"/>
</dbReference>
<keyword evidence="8" id="KW-1185">Reference proteome</keyword>
<dbReference type="PROSITE" id="PS00211">
    <property type="entry name" value="ABC_TRANSPORTER_1"/>
    <property type="match status" value="1"/>
</dbReference>
<reference evidence="7" key="1">
    <citation type="submission" date="2012-04" db="EMBL/GenBank/DDBJ databases">
        <authorList>
            <person name="Borisov I.G."/>
            <person name="Ivanikova N.V."/>
            <person name="Pinevich A.V."/>
        </authorList>
    </citation>
    <scope>NUCLEOTIDE SEQUENCE</scope>
    <source>
        <strain evidence="7">CALU 1027</strain>
    </source>
</reference>
<evidence type="ECO:0000256" key="2">
    <source>
        <dbReference type="ARBA" id="ARBA00022448"/>
    </source>
</evidence>
<dbReference type="Proteomes" id="UP000034681">
    <property type="component" value="Unassembled WGS sequence"/>
</dbReference>
<dbReference type="Pfam" id="PF08402">
    <property type="entry name" value="TOBE_2"/>
    <property type="match status" value="1"/>
</dbReference>
<dbReference type="Gene3D" id="3.40.50.300">
    <property type="entry name" value="P-loop containing nucleotide triphosphate hydrolases"/>
    <property type="match status" value="1"/>
</dbReference>
<accession>A0A0M2PZQ8</accession>
<feature type="domain" description="ABC transporter" evidence="6">
    <location>
        <begin position="2"/>
        <end position="239"/>
    </location>
</feature>
<comment type="subcellular location">
    <subcellularLocation>
        <location evidence="1">Cell inner membrane</location>
        <topology evidence="1">Peripheral membrane protein</topology>
    </subcellularLocation>
</comment>
<proteinExistence type="predicted"/>
<dbReference type="Gene3D" id="2.40.50.100">
    <property type="match status" value="1"/>
</dbReference>
<dbReference type="AlphaFoldDB" id="A0A0M2PZQ8"/>
<evidence type="ECO:0000256" key="4">
    <source>
        <dbReference type="ARBA" id="ARBA00022840"/>
    </source>
</evidence>